<reference evidence="10 15" key="4">
    <citation type="journal article" date="2019" name="Antimicrob. Agents Chemother.">
        <title>Applying Rapid Whole Genome Sequencing to Predict Phenotypic Antimicrobial Susceptibility Testing Results Among Carbapenem-Resistant Klebsiella pneumoniae Clinical Isolates.</title>
        <authorList>
            <person name="Tamma P.D."/>
            <person name="Fan Y."/>
            <person name="Bergman Y."/>
            <person name="Pertea G."/>
            <person name="Kazmi A."/>
            <person name="Lewis S."/>
            <person name="Carroll K.C."/>
            <person name="Schatz M.C."/>
            <person name="Timp W."/>
            <person name="Simner P.J."/>
        </authorList>
    </citation>
    <scope>NUCLEOTIDE SEQUENCE [LARGE SCALE GENOMIC DNA]</scope>
    <source>
        <strain evidence="10 15">KLPN_104</strain>
    </source>
</reference>
<proteinExistence type="predicted"/>
<dbReference type="Gene3D" id="1.20.1250.20">
    <property type="entry name" value="MFS general substrate transporter like domains"/>
    <property type="match status" value="1"/>
</dbReference>
<feature type="transmembrane region" description="Helical" evidence="6">
    <location>
        <begin position="202"/>
        <end position="220"/>
    </location>
</feature>
<dbReference type="AlphaFoldDB" id="A0A086I9I5"/>
<evidence type="ECO:0000259" key="7">
    <source>
        <dbReference type="PROSITE" id="PS50850"/>
    </source>
</evidence>
<dbReference type="PANTHER" id="PTHR23508">
    <property type="entry name" value="CARBOXYLIC ACID TRANSPORTER PROTEIN HOMOLOG"/>
    <property type="match status" value="1"/>
</dbReference>
<evidence type="ECO:0000256" key="6">
    <source>
        <dbReference type="SAM" id="Phobius"/>
    </source>
</evidence>
<evidence type="ECO:0000256" key="4">
    <source>
        <dbReference type="ARBA" id="ARBA00022989"/>
    </source>
</evidence>
<feature type="transmembrane region" description="Helical" evidence="6">
    <location>
        <begin position="137"/>
        <end position="158"/>
    </location>
</feature>
<evidence type="ECO:0000313" key="16">
    <source>
        <dbReference type="Proteomes" id="UP000283322"/>
    </source>
</evidence>
<reference evidence="13 14" key="1">
    <citation type="submission" date="2018-08" db="EMBL/GenBank/DDBJ databases">
        <authorList>
            <consortium name="Pathogen Informatics"/>
        </authorList>
    </citation>
    <scope>NUCLEOTIDE SEQUENCE [LARGE SCALE GENOMIC DNA]</scope>
    <source>
        <strain evidence="11 13">EuSCAPE_GR003</strain>
        <strain evidence="12 14">EuSCAPE_UK014</strain>
    </source>
</reference>
<dbReference type="Proteomes" id="UP000283322">
    <property type="component" value="Unassembled WGS sequence"/>
</dbReference>
<dbReference type="EMBL" id="MPYG04000030">
    <property type="protein sequence ID" value="ROH03342.1"/>
    <property type="molecule type" value="Genomic_DNA"/>
</dbReference>
<reference evidence="8 17" key="5">
    <citation type="submission" date="2021-01" db="EMBL/GenBank/DDBJ databases">
        <title>Genome sequencing of apramycin resistant K. pneumoniae.</title>
        <authorList>
            <person name="Chen L."/>
            <person name="Kreiswirth B."/>
        </authorList>
    </citation>
    <scope>NUCLEOTIDE SEQUENCE [LARGE SCALE GENOMIC DNA]</scope>
    <source>
        <strain evidence="8 17">59493</strain>
    </source>
</reference>
<feature type="transmembrane region" description="Helical" evidence="6">
    <location>
        <begin position="33"/>
        <end position="51"/>
    </location>
</feature>
<dbReference type="Proteomes" id="UP000259364">
    <property type="component" value="Unassembled WGS sequence"/>
</dbReference>
<accession>A0A0J2G2E6</accession>
<dbReference type="SUPFAM" id="SSF103473">
    <property type="entry name" value="MFS general substrate transporter"/>
    <property type="match status" value="1"/>
</dbReference>
<keyword evidence="4 6" id="KW-1133">Transmembrane helix</keyword>
<dbReference type="EMBL" id="UIUC01000022">
    <property type="protein sequence ID" value="SVN66316.1"/>
    <property type="molecule type" value="Genomic_DNA"/>
</dbReference>
<evidence type="ECO:0000313" key="12">
    <source>
        <dbReference type="EMBL" id="SWF76543.1"/>
    </source>
</evidence>
<organism evidence="11 13">
    <name type="scientific">Klebsiella pneumoniae</name>
    <dbReference type="NCBI Taxonomy" id="573"/>
    <lineage>
        <taxon>Bacteria</taxon>
        <taxon>Pseudomonadati</taxon>
        <taxon>Pseudomonadota</taxon>
        <taxon>Gammaproteobacteria</taxon>
        <taxon>Enterobacterales</taxon>
        <taxon>Enterobacteriaceae</taxon>
        <taxon>Klebsiella/Raoultella group</taxon>
        <taxon>Klebsiella</taxon>
        <taxon>Klebsiella pneumoniae complex</taxon>
    </lineage>
</organism>
<sequence>MSTTQVLGETPYASPGQPHASLTGRIDALPASFGLWSFITLLSLGGFFELYDLFQTGYISAGLLAEGIFHTGQAGIFGIADQAAFASATFMGLFIGASLLAPLADKLGRRLTFMVALAWYGLFSLLMATQSSAEGVIFFRFLVGIGLGIELVTIDTYLSEWVPTHLRNKAFAFAFFIQFLSVPAVALMSWMLVPTTLFGLSGWRWVIIFGALFSLAIWFIRKKLPESARWLESKGRHDDAHTVMCEMEARCGLTPSPKHAHAAQSVVKRGTFREIWAPEYRQRTLMLMVMNFFQAIGFFGFGNWLPALLSGQGASITHSLLYAFFITLAYPLGCLFCTRFVHRFENKWQIVLSALMTVIFGTLFALQNSPILLVICGFMITWSNAWLTISYHAYQAEVFPTHIRARAVGFCYSFSRLSTAVTSILIGIILQYAGTPGVISFIVVSMLMVMLSVGIFGPRTRGIRLENI</sequence>
<feature type="transmembrane region" description="Helical" evidence="6">
    <location>
        <begin position="285"/>
        <end position="305"/>
    </location>
</feature>
<feature type="transmembrane region" description="Helical" evidence="6">
    <location>
        <begin position="348"/>
        <end position="365"/>
    </location>
</feature>
<evidence type="ECO:0000256" key="1">
    <source>
        <dbReference type="ARBA" id="ARBA00004651"/>
    </source>
</evidence>
<keyword evidence="3 6" id="KW-0812">Transmembrane</keyword>
<feature type="transmembrane region" description="Helical" evidence="6">
    <location>
        <begin position="371"/>
        <end position="389"/>
    </location>
</feature>
<dbReference type="CDD" id="cd17316">
    <property type="entry name" value="MFS_SV2_like"/>
    <property type="match status" value="1"/>
</dbReference>
<accession>A0A086I9I5</accession>
<dbReference type="InterPro" id="IPR020846">
    <property type="entry name" value="MFS_dom"/>
</dbReference>
<dbReference type="PROSITE" id="PS50850">
    <property type="entry name" value="MFS"/>
    <property type="match status" value="1"/>
</dbReference>
<dbReference type="InterPro" id="IPR036259">
    <property type="entry name" value="MFS_trans_sf"/>
</dbReference>
<dbReference type="KEGG" id="kpne:KU54_012355"/>
<evidence type="ECO:0000256" key="3">
    <source>
        <dbReference type="ARBA" id="ARBA00022692"/>
    </source>
</evidence>
<evidence type="ECO:0000313" key="15">
    <source>
        <dbReference type="Proteomes" id="UP000275975"/>
    </source>
</evidence>
<feature type="transmembrane region" description="Helical" evidence="6">
    <location>
        <begin position="170"/>
        <end position="190"/>
    </location>
</feature>
<dbReference type="EMBL" id="CP068602">
    <property type="protein sequence ID" value="QQZ73899.1"/>
    <property type="molecule type" value="Genomic_DNA"/>
</dbReference>
<dbReference type="PROSITE" id="PS00217">
    <property type="entry name" value="SUGAR_TRANSPORT_2"/>
    <property type="match status" value="1"/>
</dbReference>
<dbReference type="Proteomes" id="UP000258905">
    <property type="component" value="Unassembled WGS sequence"/>
</dbReference>
<dbReference type="InterPro" id="IPR005829">
    <property type="entry name" value="Sugar_transporter_CS"/>
</dbReference>
<evidence type="ECO:0000313" key="13">
    <source>
        <dbReference type="Proteomes" id="UP000258905"/>
    </source>
</evidence>
<feature type="transmembrane region" description="Helical" evidence="6">
    <location>
        <begin position="410"/>
        <end position="432"/>
    </location>
</feature>
<evidence type="ECO:0000256" key="5">
    <source>
        <dbReference type="ARBA" id="ARBA00023136"/>
    </source>
</evidence>
<dbReference type="KEGG" id="kpnu:LI86_12290"/>
<evidence type="ECO:0000313" key="14">
    <source>
        <dbReference type="Proteomes" id="UP000259364"/>
    </source>
</evidence>
<gene>
    <name evidence="11" type="primary">ydjE_1</name>
    <name evidence="9" type="ORF">BL124_00003575</name>
    <name evidence="10" type="ORF">EAO17_00830</name>
    <name evidence="8" type="ORF">JMZ77_12415</name>
    <name evidence="11" type="ORF">SAMEA3649591_04367</name>
    <name evidence="12" type="ORF">SAMEA3720909_04615</name>
</gene>
<keyword evidence="5 6" id="KW-0472">Membrane</keyword>
<dbReference type="InterPro" id="IPR005828">
    <property type="entry name" value="MFS_sugar_transport-like"/>
</dbReference>
<feature type="transmembrane region" description="Helical" evidence="6">
    <location>
        <begin position="111"/>
        <end position="131"/>
    </location>
</feature>
<dbReference type="GO" id="GO:0046943">
    <property type="term" value="F:carboxylic acid transmembrane transporter activity"/>
    <property type="evidence" value="ECO:0007669"/>
    <property type="project" value="TreeGrafter"/>
</dbReference>
<dbReference type="EMBL" id="UJHH01000027">
    <property type="protein sequence ID" value="SWF76543.1"/>
    <property type="molecule type" value="Genomic_DNA"/>
</dbReference>
<dbReference type="Pfam" id="PF00083">
    <property type="entry name" value="Sugar_tr"/>
    <property type="match status" value="1"/>
</dbReference>
<evidence type="ECO:0000313" key="10">
    <source>
        <dbReference type="EMBL" id="RRF04884.1"/>
    </source>
</evidence>
<dbReference type="PROSITE" id="PS00216">
    <property type="entry name" value="SUGAR_TRANSPORT_1"/>
    <property type="match status" value="1"/>
</dbReference>
<evidence type="ECO:0000313" key="17">
    <source>
        <dbReference type="Proteomes" id="UP000595568"/>
    </source>
</evidence>
<evidence type="ECO:0000313" key="8">
    <source>
        <dbReference type="EMBL" id="QQZ73899.1"/>
    </source>
</evidence>
<evidence type="ECO:0000313" key="9">
    <source>
        <dbReference type="EMBL" id="ROH03342.1"/>
    </source>
</evidence>
<dbReference type="RefSeq" id="WP_004151891.1">
    <property type="nucleotide sequence ID" value="NZ_AP024750.1"/>
</dbReference>
<comment type="subcellular location">
    <subcellularLocation>
        <location evidence="1">Cell membrane</location>
        <topology evidence="1">Multi-pass membrane protein</topology>
    </subcellularLocation>
</comment>
<dbReference type="GO" id="GO:0005886">
    <property type="term" value="C:plasma membrane"/>
    <property type="evidence" value="ECO:0007669"/>
    <property type="project" value="UniProtKB-SubCell"/>
</dbReference>
<dbReference type="PANTHER" id="PTHR23508:SF10">
    <property type="entry name" value="CARBOXYLIC ACID TRANSPORTER PROTEIN HOMOLOG"/>
    <property type="match status" value="1"/>
</dbReference>
<name>A0A086I9I5_KLEPN</name>
<evidence type="ECO:0000256" key="2">
    <source>
        <dbReference type="ARBA" id="ARBA00022475"/>
    </source>
</evidence>
<dbReference type="Proteomes" id="UP000275975">
    <property type="component" value="Unassembled WGS sequence"/>
</dbReference>
<keyword evidence="2" id="KW-1003">Cell membrane</keyword>
<reference evidence="10" key="2">
    <citation type="submission" date="2018-10" db="EMBL/GenBank/DDBJ databases">
        <authorList>
            <person name="Fan Y."/>
            <person name="Timp W."/>
            <person name="Bergman Y."/>
            <person name="Tamma P."/>
            <person name="Simner P."/>
        </authorList>
    </citation>
    <scope>NUCLEOTIDE SEQUENCE</scope>
    <source>
        <strain evidence="10">KLPN_104</strain>
    </source>
</reference>
<evidence type="ECO:0000313" key="11">
    <source>
        <dbReference type="EMBL" id="SVN66316.1"/>
    </source>
</evidence>
<feature type="transmembrane region" description="Helical" evidence="6">
    <location>
        <begin position="438"/>
        <end position="457"/>
    </location>
</feature>
<feature type="domain" description="Major facilitator superfamily (MFS) profile" evidence="7">
    <location>
        <begin position="38"/>
        <end position="461"/>
    </location>
</feature>
<feature type="transmembrane region" description="Helical" evidence="6">
    <location>
        <begin position="85"/>
        <end position="104"/>
    </location>
</feature>
<dbReference type="Proteomes" id="UP000595568">
    <property type="component" value="Chromosome"/>
</dbReference>
<feature type="transmembrane region" description="Helical" evidence="6">
    <location>
        <begin position="320"/>
        <end position="341"/>
    </location>
</feature>
<reference evidence="9 16" key="3">
    <citation type="submission" date="2018-10" db="EMBL/GenBank/DDBJ databases">
        <authorList>
            <person name="Vanduin D."/>
            <person name="Fouts D."/>
            <person name="Wright M."/>
            <person name="Sutton G."/>
            <person name="Nguyen K."/>
            <person name="Kreiswirth B."/>
            <person name="Chen L."/>
            <person name="Rojas L."/>
            <person name="Hujer A."/>
            <person name="Hujer K."/>
            <person name="Bonomo R."/>
            <person name="Adams M."/>
        </authorList>
    </citation>
    <scope>NUCLEOTIDE SEQUENCE [LARGE SCALE GENOMIC DNA]</scope>
    <source>
        <strain evidence="9 16">CRK0165</strain>
    </source>
</reference>
<feature type="transmembrane region" description="Helical" evidence="6">
    <location>
        <begin position="58"/>
        <end position="79"/>
    </location>
</feature>
<protein>
    <submittedName>
        <fullName evidence="8">MFS transporter</fullName>
    </submittedName>
    <submittedName>
        <fullName evidence="11">Major facilitator superfamily protein</fullName>
    </submittedName>
</protein>
<dbReference type="EMBL" id="RDAM01000001">
    <property type="protein sequence ID" value="RRF04884.1"/>
    <property type="molecule type" value="Genomic_DNA"/>
</dbReference>